<evidence type="ECO:0000256" key="1">
    <source>
        <dbReference type="SAM" id="MobiDB-lite"/>
    </source>
</evidence>
<dbReference type="AlphaFoldDB" id="A0A0E9R0E3"/>
<proteinExistence type="predicted"/>
<dbReference type="EMBL" id="GBXM01085911">
    <property type="protein sequence ID" value="JAH22666.1"/>
    <property type="molecule type" value="Transcribed_RNA"/>
</dbReference>
<organism evidence="2">
    <name type="scientific">Anguilla anguilla</name>
    <name type="common">European freshwater eel</name>
    <name type="synonym">Muraena anguilla</name>
    <dbReference type="NCBI Taxonomy" id="7936"/>
    <lineage>
        <taxon>Eukaryota</taxon>
        <taxon>Metazoa</taxon>
        <taxon>Chordata</taxon>
        <taxon>Craniata</taxon>
        <taxon>Vertebrata</taxon>
        <taxon>Euteleostomi</taxon>
        <taxon>Actinopterygii</taxon>
        <taxon>Neopterygii</taxon>
        <taxon>Teleostei</taxon>
        <taxon>Anguilliformes</taxon>
        <taxon>Anguillidae</taxon>
        <taxon>Anguilla</taxon>
    </lineage>
</organism>
<evidence type="ECO:0000313" key="2">
    <source>
        <dbReference type="EMBL" id="JAH22666.1"/>
    </source>
</evidence>
<reference evidence="2" key="1">
    <citation type="submission" date="2014-11" db="EMBL/GenBank/DDBJ databases">
        <authorList>
            <person name="Amaro Gonzalez C."/>
        </authorList>
    </citation>
    <scope>NUCLEOTIDE SEQUENCE</scope>
</reference>
<sequence length="29" mass="3053">MASLTDRSSAYELPQNVSPPSGTCILLSD</sequence>
<accession>A0A0E9R0E3</accession>
<feature type="region of interest" description="Disordered" evidence="1">
    <location>
        <begin position="1"/>
        <end position="29"/>
    </location>
</feature>
<reference evidence="2" key="2">
    <citation type="journal article" date="2015" name="Fish Shellfish Immunol.">
        <title>Early steps in the European eel (Anguilla anguilla)-Vibrio vulnificus interaction in the gills: Role of the RtxA13 toxin.</title>
        <authorList>
            <person name="Callol A."/>
            <person name="Pajuelo D."/>
            <person name="Ebbesson L."/>
            <person name="Teles M."/>
            <person name="MacKenzie S."/>
            <person name="Amaro C."/>
        </authorList>
    </citation>
    <scope>NUCLEOTIDE SEQUENCE</scope>
</reference>
<dbReference type="EMBL" id="GBXM01062306">
    <property type="protein sequence ID" value="JAH46271.1"/>
    <property type="molecule type" value="Transcribed_RNA"/>
</dbReference>
<name>A0A0E9R0E3_ANGAN</name>
<protein>
    <submittedName>
        <fullName evidence="2">Uncharacterized protein</fullName>
    </submittedName>
</protein>